<feature type="non-terminal residue" evidence="4">
    <location>
        <position position="774"/>
    </location>
</feature>
<protein>
    <recommendedName>
        <fullName evidence="3">RRM domain-containing protein</fullName>
    </recommendedName>
</protein>
<keyword evidence="5" id="KW-1185">Reference proteome</keyword>
<dbReference type="GO" id="GO:0045948">
    <property type="term" value="P:positive regulation of translational initiation"/>
    <property type="evidence" value="ECO:0007669"/>
    <property type="project" value="TreeGrafter"/>
</dbReference>
<evidence type="ECO:0000256" key="2">
    <source>
        <dbReference type="PROSITE-ProRule" id="PRU00176"/>
    </source>
</evidence>
<dbReference type="GO" id="GO:0070935">
    <property type="term" value="P:3'-UTR-mediated mRNA stabilization"/>
    <property type="evidence" value="ECO:0007669"/>
    <property type="project" value="TreeGrafter"/>
</dbReference>
<dbReference type="PANTHER" id="PTHR11176">
    <property type="entry name" value="BOULE-RELATED"/>
    <property type="match status" value="1"/>
</dbReference>
<dbReference type="AlphaFoldDB" id="A0A1S8WWD0"/>
<evidence type="ECO:0000313" key="5">
    <source>
        <dbReference type="Proteomes" id="UP000243686"/>
    </source>
</evidence>
<gene>
    <name evidence="4" type="ORF">X801_05429</name>
</gene>
<dbReference type="Proteomes" id="UP000243686">
    <property type="component" value="Unassembled WGS sequence"/>
</dbReference>
<dbReference type="InterPro" id="IPR035979">
    <property type="entry name" value="RBD_domain_sf"/>
</dbReference>
<keyword evidence="1 2" id="KW-0694">RNA-binding</keyword>
<evidence type="ECO:0000313" key="4">
    <source>
        <dbReference type="EMBL" id="OON18714.1"/>
    </source>
</evidence>
<reference evidence="4 5" key="1">
    <citation type="submission" date="2015-03" db="EMBL/GenBank/DDBJ databases">
        <title>Draft genome of the nematode, Opisthorchis viverrini.</title>
        <authorList>
            <person name="Mitreva M."/>
        </authorList>
    </citation>
    <scope>NUCLEOTIDE SEQUENCE [LARGE SCALE GENOMIC DNA]</scope>
    <source>
        <strain evidence="4">Khon Kaen</strain>
    </source>
</reference>
<evidence type="ECO:0000259" key="3">
    <source>
        <dbReference type="PROSITE" id="PS50102"/>
    </source>
</evidence>
<name>A0A1S8WWD0_OPIVI</name>
<dbReference type="InterPro" id="IPR000504">
    <property type="entry name" value="RRM_dom"/>
</dbReference>
<dbReference type="Pfam" id="PF00076">
    <property type="entry name" value="RRM_1"/>
    <property type="match status" value="1"/>
</dbReference>
<dbReference type="GO" id="GO:0008494">
    <property type="term" value="F:translation activator activity"/>
    <property type="evidence" value="ECO:0007669"/>
    <property type="project" value="TreeGrafter"/>
</dbReference>
<proteinExistence type="predicted"/>
<dbReference type="EMBL" id="KV893920">
    <property type="protein sequence ID" value="OON18714.1"/>
    <property type="molecule type" value="Genomic_DNA"/>
</dbReference>
<dbReference type="PROSITE" id="PS50102">
    <property type="entry name" value="RRM"/>
    <property type="match status" value="1"/>
</dbReference>
<organism evidence="4 5">
    <name type="scientific">Opisthorchis viverrini</name>
    <name type="common">Southeast Asian liver fluke</name>
    <dbReference type="NCBI Taxonomy" id="6198"/>
    <lineage>
        <taxon>Eukaryota</taxon>
        <taxon>Metazoa</taxon>
        <taxon>Spiralia</taxon>
        <taxon>Lophotrochozoa</taxon>
        <taxon>Platyhelminthes</taxon>
        <taxon>Trematoda</taxon>
        <taxon>Digenea</taxon>
        <taxon>Opisthorchiida</taxon>
        <taxon>Opisthorchiata</taxon>
        <taxon>Opisthorchiidae</taxon>
        <taxon>Opisthorchis</taxon>
    </lineage>
</organism>
<dbReference type="CDD" id="cd12412">
    <property type="entry name" value="RRM_DAZL_BOULE"/>
    <property type="match status" value="1"/>
</dbReference>
<dbReference type="InterPro" id="IPR012677">
    <property type="entry name" value="Nucleotide-bd_a/b_plait_sf"/>
</dbReference>
<dbReference type="InterPro" id="IPR034988">
    <property type="entry name" value="DAZ_BOULE_RRM"/>
</dbReference>
<dbReference type="GO" id="GO:0005737">
    <property type="term" value="C:cytoplasm"/>
    <property type="evidence" value="ECO:0007669"/>
    <property type="project" value="TreeGrafter"/>
</dbReference>
<dbReference type="Gene3D" id="3.30.70.330">
    <property type="match status" value="1"/>
</dbReference>
<evidence type="ECO:0000256" key="1">
    <source>
        <dbReference type="ARBA" id="ARBA00022884"/>
    </source>
</evidence>
<sequence>MPDESAFSISPITLTTTSAVHPTSQGITLPKIGTLIPNRIFVGGISSNTTEDELRNFFAVFGTIKDVKVIYDKSGLSKGSYAFVTFEDQETAEAIIKNEVSPLSAFERAETLVFKDRKLNIGYAVRKQPALIYPTTVMIPSNISPHEFCTTALGGTPILTTSNTALNTHDRPNEASSGSLQINGLLLTPALSASAPTSSQCGTSYVPTAPTGVIQPANSRWKCDTTSTVDQLGKTEFRCAGHGVTSCPNYLTNELRPYSQSQVSACTANDTIMTLAKTSVPKTKSYSACTTSLVPGRTANPNTGEVRMQSILDNSTIIDQLAGRYLLPRNNIQPHITFDSPPTITTMSPGSASSTVTPKQLSGFNCCAASPSLRSRAPCMLNPGQQKIRLTETSGQVSFLNSIRVPVRTSVLPEGCKYKPEVPVTCVHHTGTETQLCHTVDSNKDPSRSASVCVLTNTQCNPKVFFTPVDQQTTRTPHREFRPTPVYQCAECNRDKGISDDVLRDQSLSSACCSQAAINHTPNSSSGRIVTDSSVAFERPGTDGSVDRPIQQTFCAPNNSYYPIESRRIALSNTLSEGSQPSLRNHLSVGTNTSGISQDMVDPTRTSFISPSEQKLGDSFDVTRNTGTVEDSTQCMLNNIIVSGESTSPKPMNDGLCNLMLPFLFETSASPHQFSPQRTADCRPLRTDDLSESGSFYPIQNNDNLSGKPLLDTSNVLSTTSACGDISKPRGSLQKRNADDSENKCDKCGPLFSRVKSEFVLSKCCRIVKWHDLT</sequence>
<dbReference type="SMART" id="SM00360">
    <property type="entry name" value="RRM"/>
    <property type="match status" value="1"/>
</dbReference>
<dbReference type="SUPFAM" id="SSF54928">
    <property type="entry name" value="RNA-binding domain, RBD"/>
    <property type="match status" value="1"/>
</dbReference>
<accession>A0A1S8WWD0</accession>
<dbReference type="PANTHER" id="PTHR11176:SF57">
    <property type="entry name" value="PROTEIN BOULE"/>
    <property type="match status" value="1"/>
</dbReference>
<feature type="domain" description="RRM" evidence="3">
    <location>
        <begin position="38"/>
        <end position="126"/>
    </location>
</feature>
<dbReference type="GO" id="GO:0003730">
    <property type="term" value="F:mRNA 3'-UTR binding"/>
    <property type="evidence" value="ECO:0007669"/>
    <property type="project" value="TreeGrafter"/>
</dbReference>